<comment type="caution">
    <text evidence="1">The sequence shown here is derived from an EMBL/GenBank/DDBJ whole genome shotgun (WGS) entry which is preliminary data.</text>
</comment>
<proteinExistence type="predicted"/>
<evidence type="ECO:0000313" key="2">
    <source>
        <dbReference type="Proteomes" id="UP000245609"/>
    </source>
</evidence>
<evidence type="ECO:0000313" key="1">
    <source>
        <dbReference type="EMBL" id="PVV02179.1"/>
    </source>
</evidence>
<reference evidence="1 2" key="1">
    <citation type="journal article" date="2018" name="MBio">
        <title>Comparative Genomics Reveals the Core Gene Toolbox for the Fungus-Insect Symbiosis.</title>
        <authorList>
            <person name="Wang Y."/>
            <person name="Stata M."/>
            <person name="Wang W."/>
            <person name="Stajich J.E."/>
            <person name="White M.M."/>
            <person name="Moncalvo J.M."/>
        </authorList>
    </citation>
    <scope>NUCLEOTIDE SEQUENCE [LARGE SCALE GENOMIC DNA]</scope>
    <source>
        <strain evidence="1 2">SC-DP-2</strain>
    </source>
</reference>
<dbReference type="Proteomes" id="UP000245609">
    <property type="component" value="Unassembled WGS sequence"/>
</dbReference>
<dbReference type="AlphaFoldDB" id="A0A2T9ZC53"/>
<name>A0A2T9ZC53_9FUNG</name>
<organism evidence="1 2">
    <name type="scientific">Smittium megazygosporum</name>
    <dbReference type="NCBI Taxonomy" id="133381"/>
    <lineage>
        <taxon>Eukaryota</taxon>
        <taxon>Fungi</taxon>
        <taxon>Fungi incertae sedis</taxon>
        <taxon>Zoopagomycota</taxon>
        <taxon>Kickxellomycotina</taxon>
        <taxon>Harpellomycetes</taxon>
        <taxon>Harpellales</taxon>
        <taxon>Legeriomycetaceae</taxon>
        <taxon>Smittium</taxon>
    </lineage>
</organism>
<feature type="non-terminal residue" evidence="1">
    <location>
        <position position="1"/>
    </location>
</feature>
<dbReference type="EMBL" id="MBFS01000575">
    <property type="protein sequence ID" value="PVV02179.1"/>
    <property type="molecule type" value="Genomic_DNA"/>
</dbReference>
<gene>
    <name evidence="1" type="ORF">BB560_003375</name>
</gene>
<accession>A0A2T9ZC53</accession>
<sequence length="75" mass="8420">HLSTTIIAKSLKEMFVIIDSDLQYLDAICSIRKRCRLKNILCVSTDHMQNLTYCGKSLSYLVLSCGIVSVVRSIP</sequence>
<protein>
    <submittedName>
        <fullName evidence="1">Uncharacterized protein</fullName>
    </submittedName>
</protein>
<keyword evidence="2" id="KW-1185">Reference proteome</keyword>